<dbReference type="EMBL" id="JBJHZY010000006">
    <property type="protein sequence ID" value="MFL0270160.1"/>
    <property type="molecule type" value="Genomic_DNA"/>
</dbReference>
<name>A0ABW8TZB4_9CLOT</name>
<dbReference type="Proteomes" id="UP001623661">
    <property type="component" value="Unassembled WGS sequence"/>
</dbReference>
<accession>A0ABW8TZB4</accession>
<protein>
    <submittedName>
        <fullName evidence="1">Uncharacterized protein</fullName>
    </submittedName>
</protein>
<organism evidence="1 2">
    <name type="scientific">Candidatus Clostridium radicumherbarum</name>
    <dbReference type="NCBI Taxonomy" id="3381662"/>
    <lineage>
        <taxon>Bacteria</taxon>
        <taxon>Bacillati</taxon>
        <taxon>Bacillota</taxon>
        <taxon>Clostridia</taxon>
        <taxon>Eubacteriales</taxon>
        <taxon>Clostridiaceae</taxon>
        <taxon>Clostridium</taxon>
    </lineage>
</organism>
<reference evidence="1 2" key="1">
    <citation type="submission" date="2024-11" db="EMBL/GenBank/DDBJ databases">
        <authorList>
            <person name="Heng Y.C."/>
            <person name="Lim A.C.H."/>
            <person name="Lee J.K.Y."/>
            <person name="Kittelmann S."/>
        </authorList>
    </citation>
    <scope>NUCLEOTIDE SEQUENCE [LARGE SCALE GENOMIC DNA]</scope>
    <source>
        <strain evidence="1 2">WILCCON 0202</strain>
    </source>
</reference>
<comment type="caution">
    <text evidence="1">The sequence shown here is derived from an EMBL/GenBank/DDBJ whole genome shotgun (WGS) entry which is preliminary data.</text>
</comment>
<gene>
    <name evidence="1" type="ORF">ACJDUH_18935</name>
</gene>
<dbReference type="RefSeq" id="WP_406766792.1">
    <property type="nucleotide sequence ID" value="NZ_JBJHZY010000006.1"/>
</dbReference>
<sequence>MGNLVGEVVYNKFINETVKVKIYKSIVDRLIVSSEIFYGYLEEELQHTLNPCLKEDMKSIEKITEELQNNKSTNLVEKDIMLTVSEFLIFRYAVENTAPLTGTVILNNKQSIEYMDFVIGLDKINDTLDTDEIKDYYEFLSSYDVSQFTILN</sequence>
<evidence type="ECO:0000313" key="2">
    <source>
        <dbReference type="Proteomes" id="UP001623661"/>
    </source>
</evidence>
<evidence type="ECO:0000313" key="1">
    <source>
        <dbReference type="EMBL" id="MFL0270160.1"/>
    </source>
</evidence>
<proteinExistence type="predicted"/>
<keyword evidence="2" id="KW-1185">Reference proteome</keyword>